<dbReference type="Gene3D" id="3.30.2310.20">
    <property type="entry name" value="RelE-like"/>
    <property type="match status" value="1"/>
</dbReference>
<sequence>MGLPIIISETAYLTFESICAQIEERLGNKALQDFKKDTIRTLELIANSPFIYKETEFDSNVRQGLIKKLSSVFYEVKSDRIEILFFWDNRQEPMFY</sequence>
<organism evidence="1 2">
    <name type="scientific">Pedobacter fastidiosus</name>
    <dbReference type="NCBI Taxonomy" id="2765361"/>
    <lineage>
        <taxon>Bacteria</taxon>
        <taxon>Pseudomonadati</taxon>
        <taxon>Bacteroidota</taxon>
        <taxon>Sphingobacteriia</taxon>
        <taxon>Sphingobacteriales</taxon>
        <taxon>Sphingobacteriaceae</taxon>
        <taxon>Pedobacter</taxon>
    </lineage>
</organism>
<accession>A0ABR7KLK9</accession>
<dbReference type="RefSeq" id="WP_187069358.1">
    <property type="nucleotide sequence ID" value="NZ_JACRYL010000001.1"/>
</dbReference>
<protein>
    <recommendedName>
        <fullName evidence="3">Plasmid stabilization system protein ParE</fullName>
    </recommendedName>
</protein>
<evidence type="ECO:0000313" key="2">
    <source>
        <dbReference type="Proteomes" id="UP000652755"/>
    </source>
</evidence>
<dbReference type="EMBL" id="JACRYL010000001">
    <property type="protein sequence ID" value="MBC6108864.1"/>
    <property type="molecule type" value="Genomic_DNA"/>
</dbReference>
<evidence type="ECO:0000313" key="1">
    <source>
        <dbReference type="EMBL" id="MBC6108864.1"/>
    </source>
</evidence>
<reference evidence="1 2" key="1">
    <citation type="submission" date="2020-08" db="EMBL/GenBank/DDBJ databases">
        <authorList>
            <person name="Sun Q."/>
            <person name="Inoue M."/>
        </authorList>
    </citation>
    <scope>NUCLEOTIDE SEQUENCE [LARGE SCALE GENOMIC DNA]</scope>
    <source>
        <strain evidence="1 2">CCM 8938</strain>
    </source>
</reference>
<gene>
    <name evidence="1" type="ORF">H7U22_00370</name>
</gene>
<comment type="caution">
    <text evidence="1">The sequence shown here is derived from an EMBL/GenBank/DDBJ whole genome shotgun (WGS) entry which is preliminary data.</text>
</comment>
<keyword evidence="2" id="KW-1185">Reference proteome</keyword>
<dbReference type="Proteomes" id="UP000652755">
    <property type="component" value="Unassembled WGS sequence"/>
</dbReference>
<evidence type="ECO:0008006" key="3">
    <source>
        <dbReference type="Google" id="ProtNLM"/>
    </source>
</evidence>
<dbReference type="InterPro" id="IPR035093">
    <property type="entry name" value="RelE/ParE_toxin_dom_sf"/>
</dbReference>
<name>A0ABR7KLK9_9SPHI</name>
<proteinExistence type="predicted"/>